<evidence type="ECO:0000313" key="2">
    <source>
        <dbReference type="EMBL" id="SNS80008.1"/>
    </source>
</evidence>
<reference evidence="2 3" key="1">
    <citation type="submission" date="2017-06" db="EMBL/GenBank/DDBJ databases">
        <authorList>
            <person name="Kim H.J."/>
            <person name="Triplett B.A."/>
        </authorList>
    </citation>
    <scope>NUCLEOTIDE SEQUENCE [LARGE SCALE GENOMIC DNA]</scope>
    <source>
        <strain evidence="2 3">DSM 29339</strain>
    </source>
</reference>
<evidence type="ECO:0000313" key="3">
    <source>
        <dbReference type="Proteomes" id="UP000198426"/>
    </source>
</evidence>
<organism evidence="2 3">
    <name type="scientific">Tropicimonas sediminicola</name>
    <dbReference type="NCBI Taxonomy" id="1031541"/>
    <lineage>
        <taxon>Bacteria</taxon>
        <taxon>Pseudomonadati</taxon>
        <taxon>Pseudomonadota</taxon>
        <taxon>Alphaproteobacteria</taxon>
        <taxon>Rhodobacterales</taxon>
        <taxon>Roseobacteraceae</taxon>
        <taxon>Tropicimonas</taxon>
    </lineage>
</organism>
<keyword evidence="3" id="KW-1185">Reference proteome</keyword>
<proteinExistence type="predicted"/>
<sequence>MKGDWADPKALIAEAYRIEGIGAPECRSIFMDWALSLPEETDQRGALEALLARHGAEAPEHPMSRVLIEGLAEGRPASRRGGWRGRRGGRVPPAD</sequence>
<dbReference type="RefSeq" id="WP_089232970.1">
    <property type="nucleotide sequence ID" value="NZ_FZOY01000003.1"/>
</dbReference>
<dbReference type="Proteomes" id="UP000198426">
    <property type="component" value="Unassembled WGS sequence"/>
</dbReference>
<dbReference type="AlphaFoldDB" id="A0A239HG42"/>
<protein>
    <submittedName>
        <fullName evidence="2">Uncharacterized protein</fullName>
    </submittedName>
</protein>
<evidence type="ECO:0000256" key="1">
    <source>
        <dbReference type="SAM" id="MobiDB-lite"/>
    </source>
</evidence>
<feature type="compositionally biased region" description="Basic residues" evidence="1">
    <location>
        <begin position="77"/>
        <end position="89"/>
    </location>
</feature>
<name>A0A239HG42_9RHOB</name>
<accession>A0A239HG42</accession>
<gene>
    <name evidence="2" type="ORF">SAMN05421757_103389</name>
</gene>
<feature type="region of interest" description="Disordered" evidence="1">
    <location>
        <begin position="72"/>
        <end position="95"/>
    </location>
</feature>
<dbReference type="OrthoDB" id="7778431at2"/>
<dbReference type="EMBL" id="FZOY01000003">
    <property type="protein sequence ID" value="SNS80008.1"/>
    <property type="molecule type" value="Genomic_DNA"/>
</dbReference>